<feature type="domain" description="IPT/TIG" evidence="11">
    <location>
        <begin position="183"/>
        <end position="224"/>
    </location>
</feature>
<dbReference type="InterPro" id="IPR038173">
    <property type="entry name" value="COE_DBD_sf"/>
</dbReference>
<evidence type="ECO:0000256" key="3">
    <source>
        <dbReference type="ARBA" id="ARBA00022723"/>
    </source>
</evidence>
<dbReference type="Pfam" id="PF01833">
    <property type="entry name" value="TIG"/>
    <property type="match status" value="1"/>
</dbReference>
<dbReference type="InterPro" id="IPR002909">
    <property type="entry name" value="IPT_dom"/>
</dbReference>
<evidence type="ECO:0000313" key="14">
    <source>
        <dbReference type="Proteomes" id="UP000824540"/>
    </source>
</evidence>
<protein>
    <recommendedName>
        <fullName evidence="15">IPT/TIG domain-containing protein</fullName>
    </recommendedName>
</protein>
<sequence>HLTTRYPGLHCLPKLGQWDKEPTLGEPAALCIPGLMRHARGLIWPIDPFFLKFFLKCNQNCLKNAGNPRDMRRFQREGEETRPRGGRTRALRNHTAVSITPSPLFLLSEGNGPSMPAPPNPCPLLLLLLNRSVVVSTTVSVDGHVLAVSDNMFVHNNSKHGRRARRLDPSEGTPSYLEHAAAPCIKAISPSEGWTTGGATVIIIGDNFFDGLQVIFGTMLVWSEVSVIPLHF</sequence>
<feature type="domain" description="Transcription factor COE DNA-binding" evidence="12">
    <location>
        <begin position="46"/>
        <end position="76"/>
    </location>
</feature>
<comment type="subcellular location">
    <subcellularLocation>
        <location evidence="1 10">Nucleus</location>
    </subcellularLocation>
</comment>
<organism evidence="13 14">
    <name type="scientific">Albula glossodonta</name>
    <name type="common">roundjaw bonefish</name>
    <dbReference type="NCBI Taxonomy" id="121402"/>
    <lineage>
        <taxon>Eukaryota</taxon>
        <taxon>Metazoa</taxon>
        <taxon>Chordata</taxon>
        <taxon>Craniata</taxon>
        <taxon>Vertebrata</taxon>
        <taxon>Euteleostomi</taxon>
        <taxon>Actinopterygii</taxon>
        <taxon>Neopterygii</taxon>
        <taxon>Teleostei</taxon>
        <taxon>Albuliformes</taxon>
        <taxon>Albulidae</taxon>
        <taxon>Albula</taxon>
    </lineage>
</organism>
<dbReference type="GO" id="GO:0008270">
    <property type="term" value="F:zinc ion binding"/>
    <property type="evidence" value="ECO:0007669"/>
    <property type="project" value="UniProtKB-KW"/>
</dbReference>
<gene>
    <name evidence="13" type="ORF">JZ751_007194</name>
</gene>
<keyword evidence="3 10" id="KW-0479">Metal-binding</keyword>
<evidence type="ECO:0000256" key="10">
    <source>
        <dbReference type="RuleBase" id="RU004489"/>
    </source>
</evidence>
<dbReference type="GO" id="GO:0007399">
    <property type="term" value="P:nervous system development"/>
    <property type="evidence" value="ECO:0007669"/>
    <property type="project" value="UniProtKB-ARBA"/>
</dbReference>
<proteinExistence type="inferred from homology"/>
<dbReference type="GO" id="GO:0003677">
    <property type="term" value="F:DNA binding"/>
    <property type="evidence" value="ECO:0007669"/>
    <property type="project" value="UniProtKB-KW"/>
</dbReference>
<dbReference type="Gene3D" id="2.60.40.3180">
    <property type="entry name" value="Transcription factor COE1, DNA-binding domain"/>
    <property type="match status" value="2"/>
</dbReference>
<evidence type="ECO:0008006" key="15">
    <source>
        <dbReference type="Google" id="ProtNLM"/>
    </source>
</evidence>
<dbReference type="InterPro" id="IPR032200">
    <property type="entry name" value="COE_DBD"/>
</dbReference>
<dbReference type="OrthoDB" id="25246at2759"/>
<comment type="caution">
    <text evidence="13">The sequence shown here is derived from an EMBL/GenBank/DDBJ whole genome shotgun (WGS) entry which is preliminary data.</text>
</comment>
<dbReference type="InterPro" id="IPR003523">
    <property type="entry name" value="Transcription_factor_COE"/>
</dbReference>
<dbReference type="InterPro" id="IPR013783">
    <property type="entry name" value="Ig-like_fold"/>
</dbReference>
<dbReference type="GO" id="GO:0006355">
    <property type="term" value="P:regulation of DNA-templated transcription"/>
    <property type="evidence" value="ECO:0007669"/>
    <property type="project" value="InterPro"/>
</dbReference>
<evidence type="ECO:0000256" key="2">
    <source>
        <dbReference type="ARBA" id="ARBA00010340"/>
    </source>
</evidence>
<feature type="non-terminal residue" evidence="13">
    <location>
        <position position="1"/>
    </location>
</feature>
<keyword evidence="7 10" id="KW-0238">DNA-binding</keyword>
<dbReference type="EMBL" id="JAFBMS010000015">
    <property type="protein sequence ID" value="KAG9346845.1"/>
    <property type="molecule type" value="Genomic_DNA"/>
</dbReference>
<feature type="domain" description="Transcription factor COE DNA-binding" evidence="12">
    <location>
        <begin position="132"/>
        <end position="167"/>
    </location>
</feature>
<dbReference type="PANTHER" id="PTHR10747">
    <property type="entry name" value="TRANSCRIPTION FACTOR COE FAMILY MEMBER"/>
    <property type="match status" value="1"/>
</dbReference>
<keyword evidence="14" id="KW-1185">Reference proteome</keyword>
<keyword evidence="10" id="KW-0217">Developmental protein</keyword>
<dbReference type="Pfam" id="PF16422">
    <property type="entry name" value="COE1_DBD"/>
    <property type="match status" value="2"/>
</dbReference>
<dbReference type="InterPro" id="IPR014756">
    <property type="entry name" value="Ig_E-set"/>
</dbReference>
<evidence type="ECO:0000256" key="8">
    <source>
        <dbReference type="ARBA" id="ARBA00023163"/>
    </source>
</evidence>
<evidence type="ECO:0000256" key="9">
    <source>
        <dbReference type="ARBA" id="ARBA00023242"/>
    </source>
</evidence>
<keyword evidence="8 10" id="KW-0804">Transcription</keyword>
<evidence type="ECO:0000259" key="11">
    <source>
        <dbReference type="Pfam" id="PF01833"/>
    </source>
</evidence>
<evidence type="ECO:0000259" key="12">
    <source>
        <dbReference type="Pfam" id="PF16422"/>
    </source>
</evidence>
<reference evidence="13" key="1">
    <citation type="thesis" date="2021" institute="BYU ScholarsArchive" country="Provo, UT, USA">
        <title>Applications of and Algorithms for Genome Assembly and Genomic Analyses with an Emphasis on Marine Teleosts.</title>
        <authorList>
            <person name="Pickett B.D."/>
        </authorList>
    </citation>
    <scope>NUCLEOTIDE SEQUENCE</scope>
    <source>
        <strain evidence="13">HI-2016</strain>
    </source>
</reference>
<dbReference type="SUPFAM" id="SSF81296">
    <property type="entry name" value="E set domains"/>
    <property type="match status" value="1"/>
</dbReference>
<evidence type="ECO:0000256" key="4">
    <source>
        <dbReference type="ARBA" id="ARBA00022771"/>
    </source>
</evidence>
<keyword evidence="9 10" id="KW-0539">Nucleus</keyword>
<evidence type="ECO:0000256" key="5">
    <source>
        <dbReference type="ARBA" id="ARBA00022833"/>
    </source>
</evidence>
<evidence type="ECO:0000256" key="6">
    <source>
        <dbReference type="ARBA" id="ARBA00023015"/>
    </source>
</evidence>
<name>A0A8T2P2P1_9TELE</name>
<comment type="similarity">
    <text evidence="2 10">Belongs to the COE family.</text>
</comment>
<dbReference type="Proteomes" id="UP000824540">
    <property type="component" value="Unassembled WGS sequence"/>
</dbReference>
<keyword evidence="4 10" id="KW-0863">Zinc-finger</keyword>
<dbReference type="AlphaFoldDB" id="A0A8T2P2P1"/>
<dbReference type="Gene3D" id="2.60.40.10">
    <property type="entry name" value="Immunoglobulins"/>
    <property type="match status" value="1"/>
</dbReference>
<evidence type="ECO:0000256" key="7">
    <source>
        <dbReference type="ARBA" id="ARBA00023125"/>
    </source>
</evidence>
<dbReference type="GO" id="GO:0005634">
    <property type="term" value="C:nucleus"/>
    <property type="evidence" value="ECO:0007669"/>
    <property type="project" value="UniProtKB-SubCell"/>
</dbReference>
<accession>A0A8T2P2P1</accession>
<keyword evidence="5 10" id="KW-0862">Zinc</keyword>
<evidence type="ECO:0000313" key="13">
    <source>
        <dbReference type="EMBL" id="KAG9346845.1"/>
    </source>
</evidence>
<evidence type="ECO:0000256" key="1">
    <source>
        <dbReference type="ARBA" id="ARBA00004123"/>
    </source>
</evidence>
<keyword evidence="6 10" id="KW-0805">Transcription regulation</keyword>